<gene>
    <name evidence="1" type="ORF">METZ01_LOCUS317593</name>
</gene>
<proteinExistence type="predicted"/>
<evidence type="ECO:0000313" key="1">
    <source>
        <dbReference type="EMBL" id="SVC64739.1"/>
    </source>
</evidence>
<dbReference type="EMBL" id="UINC01102822">
    <property type="protein sequence ID" value="SVC64739.1"/>
    <property type="molecule type" value="Genomic_DNA"/>
</dbReference>
<protein>
    <submittedName>
        <fullName evidence="1">Uncharacterized protein</fullName>
    </submittedName>
</protein>
<organism evidence="1">
    <name type="scientific">marine metagenome</name>
    <dbReference type="NCBI Taxonomy" id="408172"/>
    <lineage>
        <taxon>unclassified sequences</taxon>
        <taxon>metagenomes</taxon>
        <taxon>ecological metagenomes</taxon>
    </lineage>
</organism>
<accession>A0A382NU91</accession>
<dbReference type="AlphaFoldDB" id="A0A382NU91"/>
<sequence>MHLPSMEGYSLGKKLDFLRRATTIK</sequence>
<feature type="non-terminal residue" evidence="1">
    <location>
        <position position="25"/>
    </location>
</feature>
<name>A0A382NU91_9ZZZZ</name>
<reference evidence="1" key="1">
    <citation type="submission" date="2018-05" db="EMBL/GenBank/DDBJ databases">
        <authorList>
            <person name="Lanie J.A."/>
            <person name="Ng W.-L."/>
            <person name="Kazmierczak K.M."/>
            <person name="Andrzejewski T.M."/>
            <person name="Davidsen T.M."/>
            <person name="Wayne K.J."/>
            <person name="Tettelin H."/>
            <person name="Glass J.I."/>
            <person name="Rusch D."/>
            <person name="Podicherti R."/>
            <person name="Tsui H.-C.T."/>
            <person name="Winkler M.E."/>
        </authorList>
    </citation>
    <scope>NUCLEOTIDE SEQUENCE</scope>
</reference>